<feature type="chain" id="PRO_5003067797" description="Lipoprotein" evidence="2">
    <location>
        <begin position="27"/>
        <end position="328"/>
    </location>
</feature>
<evidence type="ECO:0000256" key="1">
    <source>
        <dbReference type="SAM" id="MobiDB-lite"/>
    </source>
</evidence>
<keyword evidence="2" id="KW-0732">Signal</keyword>
<evidence type="ECO:0000313" key="3">
    <source>
        <dbReference type="EMBL" id="EFF41567.1"/>
    </source>
</evidence>
<dbReference type="RefSeq" id="WP_005683450.1">
    <property type="nucleotide sequence ID" value="NZ_ADNC01000010.1"/>
</dbReference>
<proteinExistence type="predicted"/>
<comment type="caution">
    <text evidence="3">The sequence shown here is derived from an EMBL/GenBank/DDBJ whole genome shotgun (WGS) entry which is preliminary data.</text>
</comment>
<protein>
    <recommendedName>
        <fullName evidence="5">Lipoprotein</fullName>
    </recommendedName>
</protein>
<feature type="compositionally biased region" description="Low complexity" evidence="1">
    <location>
        <begin position="67"/>
        <end position="80"/>
    </location>
</feature>
<evidence type="ECO:0000313" key="4">
    <source>
        <dbReference type="Proteomes" id="UP000004757"/>
    </source>
</evidence>
<evidence type="ECO:0000256" key="2">
    <source>
        <dbReference type="SAM" id="SignalP"/>
    </source>
</evidence>
<name>D4XVR1_9BACT</name>
<reference evidence="3 4" key="1">
    <citation type="submission" date="2010-03" db="EMBL/GenBank/DDBJ databases">
        <authorList>
            <person name="Glass J.I."/>
            <person name="Benders G.A."/>
            <person name="Durkin A.S."/>
            <person name="Farmerie W.G."/>
            <person name="Hlavinka K."/>
            <person name="Hostetler J."/>
            <person name="Jackson J."/>
            <person name="May M.A."/>
            <person name="Miller R.H."/>
            <person name="Paralanov V."/>
            <person name="Radune D."/>
            <person name="Szczypinski B."/>
            <person name="Brown D.R."/>
        </authorList>
    </citation>
    <scope>NUCLEOTIDE SEQUENCE [LARGE SCALE GENOMIC DNA]</scope>
    <source>
        <strain evidence="3 4">A21JP2</strain>
    </source>
</reference>
<dbReference type="AlphaFoldDB" id="D4XVR1"/>
<dbReference type="EMBL" id="ADNC01000010">
    <property type="protein sequence ID" value="EFF41567.1"/>
    <property type="molecule type" value="Genomic_DNA"/>
</dbReference>
<dbReference type="Proteomes" id="UP000004757">
    <property type="component" value="Unassembled WGS sequence"/>
</dbReference>
<gene>
    <name evidence="3" type="ORF">MALL_0089</name>
</gene>
<feature type="region of interest" description="Disordered" evidence="1">
    <location>
        <begin position="31"/>
        <end position="80"/>
    </location>
</feature>
<keyword evidence="4" id="KW-1185">Reference proteome</keyword>
<dbReference type="PROSITE" id="PS51257">
    <property type="entry name" value="PROKAR_LIPOPROTEIN"/>
    <property type="match status" value="1"/>
</dbReference>
<dbReference type="STRING" id="747682.MALL_0089"/>
<feature type="signal peptide" evidence="2">
    <location>
        <begin position="1"/>
        <end position="26"/>
    </location>
</feature>
<sequence length="328" mass="37383">MKAINKKFKFIILGTLLSAVSLVSFVACSKKNNDSTKPTDNNENTNSSSNSTKPSVENNDKNNSDTNVSNANSSNENNLEEVNVPSISALELISKLEKLLPREHKYASRITEYRSKAFGVLDKNKNFDNLVKYLPSEDAKFKEKFDTKGFKIWLESERMDSKTELRVKINLIDPKNDSNNANTTIILTGFESDKTEVTTQISENINRLIRMHSYWIQNNRSPISKEAFPVSRTYESRPKSQTVKDLRAMTSISSLFPVVEKGALQLQFLRAMIEDMRSVPDYRVQTEVLDNYKGDNSKIEVYITFISLNDDKDKATVRLIFTNFKNLS</sequence>
<accession>D4XVR1</accession>
<organism evidence="3 4">
    <name type="scientific">Mycoplasmopsis alligatoris A21JP2</name>
    <dbReference type="NCBI Taxonomy" id="747682"/>
    <lineage>
        <taxon>Bacteria</taxon>
        <taxon>Bacillati</taxon>
        <taxon>Mycoplasmatota</taxon>
        <taxon>Mycoplasmoidales</taxon>
        <taxon>Metamycoplasmataceae</taxon>
        <taxon>Mycoplasmopsis</taxon>
    </lineage>
</organism>
<evidence type="ECO:0008006" key="5">
    <source>
        <dbReference type="Google" id="ProtNLM"/>
    </source>
</evidence>
<feature type="compositionally biased region" description="Low complexity" evidence="1">
    <location>
        <begin position="41"/>
        <end position="57"/>
    </location>
</feature>